<evidence type="ECO:0000313" key="4">
    <source>
        <dbReference type="Proteomes" id="UP000683429"/>
    </source>
</evidence>
<dbReference type="EMBL" id="CP076607">
    <property type="protein sequence ID" value="QWU14880.1"/>
    <property type="molecule type" value="Genomic_DNA"/>
</dbReference>
<dbReference type="RefSeq" id="WP_036598444.1">
    <property type="nucleotide sequence ID" value="NZ_CP076607.1"/>
</dbReference>
<reference evidence="2 3" key="1">
    <citation type="submission" date="2016-10" db="EMBL/GenBank/DDBJ databases">
        <authorList>
            <person name="de Groot N.N."/>
        </authorList>
    </citation>
    <scope>NUCLEOTIDE SEQUENCE [LARGE SCALE GENOMIC DNA]</scope>
    <source>
        <strain evidence="2 3">CGMCC 1.10238</strain>
    </source>
</reference>
<sequence length="168" mass="19473">MKLEVKLAKSMMENKEGMNHLWIQIFRDEATASEKMEIHIQLPDGIYRSCNLNGYAENERKQIVLDSKDKDVLIEIFTQEAIACGEMTISVTLFSCENTITQEIPIQLVSEDEMDLVEIDEQVVERIKKLVNTPSTNEDADIVFIQSKILEARSNEFSYLEKKYRVDY</sequence>
<name>A0A1H8QXQ2_9BACL</name>
<evidence type="ECO:0000313" key="2">
    <source>
        <dbReference type="EMBL" id="SEO59089.1"/>
    </source>
</evidence>
<dbReference type="AlphaFoldDB" id="A0A1H8QXQ2"/>
<dbReference type="Proteomes" id="UP000198809">
    <property type="component" value="Unassembled WGS sequence"/>
</dbReference>
<accession>A0A1H8QXQ2</accession>
<evidence type="ECO:0000313" key="3">
    <source>
        <dbReference type="Proteomes" id="UP000198809"/>
    </source>
</evidence>
<protein>
    <submittedName>
        <fullName evidence="2">Uncharacterized protein</fullName>
    </submittedName>
</protein>
<keyword evidence="4" id="KW-1185">Reference proteome</keyword>
<gene>
    <name evidence="1" type="ORF">KP014_23645</name>
    <name evidence="2" type="ORF">SAMN04487895_10954</name>
</gene>
<reference evidence="1 4" key="2">
    <citation type="submission" date="2021-06" db="EMBL/GenBank/DDBJ databases">
        <title>Whole genome sequence of Paenibacillus sophorae DSM23020 for comparative genomics.</title>
        <authorList>
            <person name="Kim M.-J."/>
            <person name="Lee G."/>
            <person name="Shin J.-H."/>
        </authorList>
    </citation>
    <scope>NUCLEOTIDE SEQUENCE [LARGE SCALE GENOMIC DNA]</scope>
    <source>
        <strain evidence="1 4">DSM 23020</strain>
    </source>
</reference>
<dbReference type="Proteomes" id="UP000683429">
    <property type="component" value="Chromosome"/>
</dbReference>
<dbReference type="STRING" id="1333845.SAMN04487895_10954"/>
<dbReference type="OrthoDB" id="2603926at2"/>
<dbReference type="EMBL" id="FODH01000009">
    <property type="protein sequence ID" value="SEO59089.1"/>
    <property type="molecule type" value="Genomic_DNA"/>
</dbReference>
<evidence type="ECO:0000313" key="1">
    <source>
        <dbReference type="EMBL" id="QWU14880.1"/>
    </source>
</evidence>
<proteinExistence type="predicted"/>
<organism evidence="2 3">
    <name type="scientific">Paenibacillus sophorae</name>
    <dbReference type="NCBI Taxonomy" id="1333845"/>
    <lineage>
        <taxon>Bacteria</taxon>
        <taxon>Bacillati</taxon>
        <taxon>Bacillota</taxon>
        <taxon>Bacilli</taxon>
        <taxon>Bacillales</taxon>
        <taxon>Paenibacillaceae</taxon>
        <taxon>Paenibacillus</taxon>
    </lineage>
</organism>